<dbReference type="InterPro" id="IPR012946">
    <property type="entry name" value="X8"/>
</dbReference>
<evidence type="ECO:0000313" key="12">
    <source>
        <dbReference type="Proteomes" id="UP000595140"/>
    </source>
</evidence>
<dbReference type="GO" id="GO:0005886">
    <property type="term" value="C:plasma membrane"/>
    <property type="evidence" value="ECO:0007669"/>
    <property type="project" value="UniProtKB-SubCell"/>
</dbReference>
<proteinExistence type="predicted"/>
<dbReference type="InterPro" id="IPR044788">
    <property type="entry name" value="X8_dom_prot"/>
</dbReference>
<evidence type="ECO:0000256" key="6">
    <source>
        <dbReference type="ARBA" id="ARBA00023157"/>
    </source>
</evidence>
<dbReference type="Proteomes" id="UP000595140">
    <property type="component" value="Unassembled WGS sequence"/>
</dbReference>
<keyword evidence="4 9" id="KW-0732">Signal</keyword>
<protein>
    <recommendedName>
        <fullName evidence="10">X8 domain-containing protein</fullName>
    </recommendedName>
</protein>
<dbReference type="OrthoDB" id="2019109at2759"/>
<evidence type="ECO:0000256" key="3">
    <source>
        <dbReference type="ARBA" id="ARBA00022622"/>
    </source>
</evidence>
<keyword evidence="2" id="KW-1003">Cell membrane</keyword>
<evidence type="ECO:0000256" key="8">
    <source>
        <dbReference type="ARBA" id="ARBA00023288"/>
    </source>
</evidence>
<evidence type="ECO:0000313" key="11">
    <source>
        <dbReference type="EMBL" id="VFQ84823.1"/>
    </source>
</evidence>
<evidence type="ECO:0000256" key="1">
    <source>
        <dbReference type="ARBA" id="ARBA00004609"/>
    </source>
</evidence>
<keyword evidence="6" id="KW-1015">Disulfide bond</keyword>
<comment type="subcellular location">
    <subcellularLocation>
        <location evidence="1">Cell membrane</location>
        <topology evidence="1">Lipid-anchor</topology>
        <topology evidence="1">GPI-anchor</topology>
    </subcellularLocation>
</comment>
<keyword evidence="8" id="KW-0449">Lipoprotein</keyword>
<evidence type="ECO:0000256" key="5">
    <source>
        <dbReference type="ARBA" id="ARBA00023136"/>
    </source>
</evidence>
<feature type="chain" id="PRO_5019817972" description="X8 domain-containing protein" evidence="9">
    <location>
        <begin position="27"/>
        <end position="119"/>
    </location>
</feature>
<evidence type="ECO:0000256" key="7">
    <source>
        <dbReference type="ARBA" id="ARBA00023180"/>
    </source>
</evidence>
<dbReference type="FunFam" id="1.20.58.1040:FF:000001">
    <property type="entry name" value="Glucan endo-1,3-beta-glucosidase 4"/>
    <property type="match status" value="1"/>
</dbReference>
<feature type="domain" description="X8" evidence="10">
    <location>
        <begin position="32"/>
        <end position="116"/>
    </location>
</feature>
<dbReference type="PANTHER" id="PTHR31044:SF35">
    <property type="entry name" value="GLUCAN ENDO-1,3-BETA-GLUCOSIDASE 4-LIKE"/>
    <property type="match status" value="1"/>
</dbReference>
<dbReference type="AlphaFoldDB" id="A0A484M7N4"/>
<dbReference type="PANTHER" id="PTHR31044">
    <property type="entry name" value="BETA-1,3 GLUCANASE"/>
    <property type="match status" value="1"/>
</dbReference>
<evidence type="ECO:0000256" key="4">
    <source>
        <dbReference type="ARBA" id="ARBA00022729"/>
    </source>
</evidence>
<evidence type="ECO:0000256" key="9">
    <source>
        <dbReference type="SAM" id="SignalP"/>
    </source>
</evidence>
<keyword evidence="12" id="KW-1185">Reference proteome</keyword>
<name>A0A484M7N4_9ASTE</name>
<dbReference type="EMBL" id="OOIL02002808">
    <property type="protein sequence ID" value="VFQ84823.1"/>
    <property type="molecule type" value="Genomic_DNA"/>
</dbReference>
<dbReference type="Gene3D" id="1.20.58.1040">
    <property type="match status" value="1"/>
</dbReference>
<reference evidence="11 12" key="1">
    <citation type="submission" date="2018-04" db="EMBL/GenBank/DDBJ databases">
        <authorList>
            <person name="Vogel A."/>
        </authorList>
    </citation>
    <scope>NUCLEOTIDE SEQUENCE [LARGE SCALE GENOMIC DNA]</scope>
</reference>
<dbReference type="GO" id="GO:0098552">
    <property type="term" value="C:side of membrane"/>
    <property type="evidence" value="ECO:0007669"/>
    <property type="project" value="UniProtKB-KW"/>
</dbReference>
<accession>A0A484M7N4</accession>
<evidence type="ECO:0000256" key="2">
    <source>
        <dbReference type="ARBA" id="ARBA00022475"/>
    </source>
</evidence>
<sequence length="119" mass="13585">MSLGFLRFMFLLIILILGTAPRKSDGQYDDGEWCVADEQTPDEELREAMDWACRNGANCRMIEEKQPCHEPNTMRNHASYAFNSYFQKMKNYGGNCYFNAAAIVTSLDPSYGSCKFEVV</sequence>
<dbReference type="GO" id="GO:0009506">
    <property type="term" value="C:plasmodesma"/>
    <property type="evidence" value="ECO:0007669"/>
    <property type="project" value="UniProtKB-ARBA"/>
</dbReference>
<keyword evidence="7" id="KW-0325">Glycoprotein</keyword>
<gene>
    <name evidence="11" type="ORF">CCAM_LOCUS26599</name>
</gene>
<keyword evidence="5" id="KW-0472">Membrane</keyword>
<organism evidence="11 12">
    <name type="scientific">Cuscuta campestris</name>
    <dbReference type="NCBI Taxonomy" id="132261"/>
    <lineage>
        <taxon>Eukaryota</taxon>
        <taxon>Viridiplantae</taxon>
        <taxon>Streptophyta</taxon>
        <taxon>Embryophyta</taxon>
        <taxon>Tracheophyta</taxon>
        <taxon>Spermatophyta</taxon>
        <taxon>Magnoliopsida</taxon>
        <taxon>eudicotyledons</taxon>
        <taxon>Gunneridae</taxon>
        <taxon>Pentapetalae</taxon>
        <taxon>asterids</taxon>
        <taxon>lamiids</taxon>
        <taxon>Solanales</taxon>
        <taxon>Convolvulaceae</taxon>
        <taxon>Cuscuteae</taxon>
        <taxon>Cuscuta</taxon>
        <taxon>Cuscuta subgen. Grammica</taxon>
        <taxon>Cuscuta sect. Cleistogrammica</taxon>
    </lineage>
</organism>
<feature type="signal peptide" evidence="9">
    <location>
        <begin position="1"/>
        <end position="26"/>
    </location>
</feature>
<keyword evidence="3" id="KW-0336">GPI-anchor</keyword>
<dbReference type="SMART" id="SM00768">
    <property type="entry name" value="X8"/>
    <property type="match status" value="1"/>
</dbReference>
<evidence type="ECO:0000259" key="10">
    <source>
        <dbReference type="SMART" id="SM00768"/>
    </source>
</evidence>
<dbReference type="Pfam" id="PF07983">
    <property type="entry name" value="X8"/>
    <property type="match status" value="1"/>
</dbReference>